<feature type="compositionally biased region" description="Low complexity" evidence="1">
    <location>
        <begin position="523"/>
        <end position="533"/>
    </location>
</feature>
<feature type="compositionally biased region" description="Acidic residues" evidence="1">
    <location>
        <begin position="472"/>
        <end position="494"/>
    </location>
</feature>
<evidence type="ECO:0000313" key="2">
    <source>
        <dbReference type="EMBL" id="RWA04268.1"/>
    </source>
</evidence>
<dbReference type="AlphaFoldDB" id="A0A439CQ35"/>
<organism evidence="2 3">
    <name type="scientific">Xylaria grammica</name>
    <dbReference type="NCBI Taxonomy" id="363999"/>
    <lineage>
        <taxon>Eukaryota</taxon>
        <taxon>Fungi</taxon>
        <taxon>Dikarya</taxon>
        <taxon>Ascomycota</taxon>
        <taxon>Pezizomycotina</taxon>
        <taxon>Sordariomycetes</taxon>
        <taxon>Xylariomycetidae</taxon>
        <taxon>Xylariales</taxon>
        <taxon>Xylariaceae</taxon>
        <taxon>Xylaria</taxon>
    </lineage>
</organism>
<proteinExistence type="predicted"/>
<feature type="region of interest" description="Disordered" evidence="1">
    <location>
        <begin position="436"/>
        <end position="628"/>
    </location>
</feature>
<protein>
    <submittedName>
        <fullName evidence="2">Uncharacterized protein</fullName>
    </submittedName>
</protein>
<feature type="compositionally biased region" description="Basic and acidic residues" evidence="1">
    <location>
        <begin position="368"/>
        <end position="386"/>
    </location>
</feature>
<comment type="caution">
    <text evidence="2">The sequence shown here is derived from an EMBL/GenBank/DDBJ whole genome shotgun (WGS) entry which is preliminary data.</text>
</comment>
<accession>A0A439CQ35</accession>
<feature type="compositionally biased region" description="Basic and acidic residues" evidence="1">
    <location>
        <begin position="436"/>
        <end position="471"/>
    </location>
</feature>
<name>A0A439CQ35_9PEZI</name>
<feature type="compositionally biased region" description="Basic and acidic residues" evidence="1">
    <location>
        <begin position="170"/>
        <end position="194"/>
    </location>
</feature>
<feature type="compositionally biased region" description="Low complexity" evidence="1">
    <location>
        <begin position="594"/>
        <end position="612"/>
    </location>
</feature>
<evidence type="ECO:0000256" key="1">
    <source>
        <dbReference type="SAM" id="MobiDB-lite"/>
    </source>
</evidence>
<dbReference type="STRING" id="363999.A0A439CQ35"/>
<feature type="region of interest" description="Disordered" evidence="1">
    <location>
        <begin position="368"/>
        <end position="397"/>
    </location>
</feature>
<feature type="compositionally biased region" description="Pro residues" evidence="1">
    <location>
        <begin position="579"/>
        <end position="593"/>
    </location>
</feature>
<sequence>MGPGIRTEPATPTDPCGINATPRYAFLSLHTAQPASTIPKTTQSKRTVAGVSRPTRRVRLPTHHTSLVAQSELAPSVTQMTRPRPSDSVRAIIESAVPSIRVETIYTIPTKRLLRAFKVKLADERTLLLNILPPPSRLLRYEKWVVKSEAALVKWLLQDACEQQSQATRYLDEKRAGKRPQGESELARRPHQPDSDTLSLAKGQLRNYLPTLITHSSTPTETGSAFSLFEPTPGDPISSLGKLPTPAERRSLNFQKGRLIRHIANVTSPNGKFGQAATVLEPPEAPESSQAAARETKLDFDGVHGWRETFHLLLEGILRDGEDRAVTISYELVRTTFNKFSHLLDAVTTPRLVVCNADEDDVVLVSRSERGQEPEAVEEGRKAKMEPDDDDGEALGGSQAEAGATALKITGLQDWSNCLFGDPLFATVFSHPTPEFERGFRSRASRETHRMRKPHEPRDVKKEDRGGSGHDADDEDEEEEEEGEEDVEIIEDPDNAPTRVLLSTGRTRTAASARSPPADDESTTAAVAPTVAPKKSKKKKKGISIFRAAGAEESPEPEPKPSVEEVVPAPAAITKPEPEPQPQPEPVPAPAPAVPEAVTPEAVASPASSSAPPKKKKKKKSIFWTESA</sequence>
<reference evidence="2 3" key="1">
    <citation type="submission" date="2018-12" db="EMBL/GenBank/DDBJ databases">
        <title>Draft genome sequence of Xylaria grammica IHI A82.</title>
        <authorList>
            <person name="Buettner E."/>
            <person name="Kellner H."/>
        </authorList>
    </citation>
    <scope>NUCLEOTIDE SEQUENCE [LARGE SCALE GENOMIC DNA]</scope>
    <source>
        <strain evidence="2 3">IHI A82</strain>
    </source>
</reference>
<feature type="compositionally biased region" description="Low complexity" evidence="1">
    <location>
        <begin position="564"/>
        <end position="575"/>
    </location>
</feature>
<dbReference type="EMBL" id="RYZI01000599">
    <property type="protein sequence ID" value="RWA04268.1"/>
    <property type="molecule type" value="Genomic_DNA"/>
</dbReference>
<keyword evidence="3" id="KW-1185">Reference proteome</keyword>
<feature type="region of interest" description="Disordered" evidence="1">
    <location>
        <begin position="168"/>
        <end position="197"/>
    </location>
</feature>
<gene>
    <name evidence="2" type="ORF">EKO27_g10834</name>
</gene>
<dbReference type="Proteomes" id="UP000286045">
    <property type="component" value="Unassembled WGS sequence"/>
</dbReference>
<evidence type="ECO:0000313" key="3">
    <source>
        <dbReference type="Proteomes" id="UP000286045"/>
    </source>
</evidence>